<dbReference type="PIRSF" id="PIRSF037260">
    <property type="entry name" value="UPF0223"/>
    <property type="match status" value="1"/>
</dbReference>
<dbReference type="EMBL" id="JAAXLJ010000002">
    <property type="protein sequence ID" value="NLR17657.1"/>
    <property type="molecule type" value="Genomic_DNA"/>
</dbReference>
<comment type="caution">
    <text evidence="1">The sequence shown here is derived from an EMBL/GenBank/DDBJ whole genome shotgun (WGS) entry which is preliminary data.</text>
</comment>
<protein>
    <submittedName>
        <fullName evidence="1">UPF0223 family protein</fullName>
    </submittedName>
</protein>
<name>A0ABX1KUQ7_9LACO</name>
<proteinExistence type="predicted"/>
<dbReference type="Pfam" id="PF05256">
    <property type="entry name" value="UPF0223"/>
    <property type="match status" value="1"/>
</dbReference>
<reference evidence="1 2" key="1">
    <citation type="submission" date="2020-04" db="EMBL/GenBank/DDBJ databases">
        <title>A novel species of genus Lactobacillus that was isolated from fermented food Zha-chili.</title>
        <authorList>
            <person name="Zhang Z."/>
        </authorList>
    </citation>
    <scope>NUCLEOTIDE SEQUENCE [LARGE SCALE GENOMIC DNA]</scope>
    <source>
        <strain evidence="2">HBUAS51383</strain>
    </source>
</reference>
<organism evidence="1 2">
    <name type="scientific">Secundilactobacillus angelensis</name>
    <dbReference type="NCBI Taxonomy" id="2722706"/>
    <lineage>
        <taxon>Bacteria</taxon>
        <taxon>Bacillati</taxon>
        <taxon>Bacillota</taxon>
        <taxon>Bacilli</taxon>
        <taxon>Lactobacillales</taxon>
        <taxon>Lactobacillaceae</taxon>
        <taxon>Secundilactobacillus</taxon>
    </lineage>
</organism>
<gene>
    <name evidence="1" type="ORF">HC026_01845</name>
</gene>
<dbReference type="Gene3D" id="1.10.220.80">
    <property type="entry name" value="BH2638-like"/>
    <property type="match status" value="1"/>
</dbReference>
<evidence type="ECO:0000313" key="1">
    <source>
        <dbReference type="EMBL" id="NLR17657.1"/>
    </source>
</evidence>
<dbReference type="InterPro" id="IPR007920">
    <property type="entry name" value="UPF0223"/>
</dbReference>
<evidence type="ECO:0000313" key="2">
    <source>
        <dbReference type="Proteomes" id="UP000763447"/>
    </source>
</evidence>
<keyword evidence="2" id="KW-1185">Reference proteome</keyword>
<dbReference type="Proteomes" id="UP000763447">
    <property type="component" value="Unassembled WGS sequence"/>
</dbReference>
<sequence length="96" mass="11044">MLKNFSYPLEQDWSTDEIVTVTTFYRQIEDAYELSQGVTVDALLSAYSAFKQIVPSKSQEKRLGKQFERLTGYSWYQTLKTARETSKKSVKMTIGG</sequence>
<accession>A0ABX1KUQ7</accession>
<dbReference type="SUPFAM" id="SSF158504">
    <property type="entry name" value="BH2638-like"/>
    <property type="match status" value="1"/>
</dbReference>
<dbReference type="InterPro" id="IPR023324">
    <property type="entry name" value="BH2638-like_sf"/>
</dbReference>
<dbReference type="NCBIfam" id="NF003353">
    <property type="entry name" value="PRK04387.1"/>
    <property type="match status" value="1"/>
</dbReference>